<evidence type="ECO:0000313" key="1">
    <source>
        <dbReference type="EMBL" id="OXT01830.1"/>
    </source>
</evidence>
<dbReference type="AlphaFoldDB" id="A0A231V114"/>
<gene>
    <name evidence="1" type="ORF">B7H23_02435</name>
</gene>
<keyword evidence="2" id="KW-1185">Reference proteome</keyword>
<protein>
    <recommendedName>
        <fullName evidence="3">DUF1127 domain-containing protein</fullName>
    </recommendedName>
</protein>
<organism evidence="1 2">
    <name type="scientific">Notoacmeibacter marinus</name>
    <dbReference type="NCBI Taxonomy" id="1876515"/>
    <lineage>
        <taxon>Bacteria</taxon>
        <taxon>Pseudomonadati</taxon>
        <taxon>Pseudomonadota</taxon>
        <taxon>Alphaproteobacteria</taxon>
        <taxon>Hyphomicrobiales</taxon>
        <taxon>Notoacmeibacteraceae</taxon>
        <taxon>Notoacmeibacter</taxon>
    </lineage>
</organism>
<dbReference type="RefSeq" id="WP_094075799.1">
    <property type="nucleotide sequence ID" value="NZ_NBYO01000001.1"/>
</dbReference>
<sequence>MLFHSIDNAARHRASFYERARTWTIEKRRQKLRRDSISTLLNVDDNILRDVVGVSGDDIRRAVAMPLDVDAAKMIRLMQKRIF</sequence>
<proteinExistence type="predicted"/>
<accession>A0A231V114</accession>
<reference evidence="2" key="1">
    <citation type="journal article" date="2017" name="Int. J. Syst. Evol. Microbiol.">
        <title>Notoacmeibacter marinus gen. nov., sp. nov., isolated from the gut of a limpet and proposal of Notoacmeibacteraceae fam. nov. in the order Rhizobiales of the class Alphaproteobacteria.</title>
        <authorList>
            <person name="Huang Z."/>
            <person name="Guo F."/>
            <person name="Lai Q."/>
        </authorList>
    </citation>
    <scope>NUCLEOTIDE SEQUENCE [LARGE SCALE GENOMIC DNA]</scope>
    <source>
        <strain evidence="2">XMTR2A4</strain>
    </source>
</reference>
<evidence type="ECO:0000313" key="2">
    <source>
        <dbReference type="Proteomes" id="UP000215405"/>
    </source>
</evidence>
<evidence type="ECO:0008006" key="3">
    <source>
        <dbReference type="Google" id="ProtNLM"/>
    </source>
</evidence>
<dbReference type="EMBL" id="NBYO01000001">
    <property type="protein sequence ID" value="OXT01830.1"/>
    <property type="molecule type" value="Genomic_DNA"/>
</dbReference>
<name>A0A231V114_9HYPH</name>
<dbReference type="Proteomes" id="UP000215405">
    <property type="component" value="Unassembled WGS sequence"/>
</dbReference>
<comment type="caution">
    <text evidence="1">The sequence shown here is derived from an EMBL/GenBank/DDBJ whole genome shotgun (WGS) entry which is preliminary data.</text>
</comment>